<keyword evidence="5 6" id="KW-0472">Membrane</keyword>
<dbReference type="PROSITE" id="PS50850">
    <property type="entry name" value="MFS"/>
    <property type="match status" value="1"/>
</dbReference>
<dbReference type="CDD" id="cd17321">
    <property type="entry name" value="MFS_MMR_MDR_like"/>
    <property type="match status" value="1"/>
</dbReference>
<feature type="domain" description="Major facilitator superfamily (MFS) profile" evidence="7">
    <location>
        <begin position="11"/>
        <end position="454"/>
    </location>
</feature>
<evidence type="ECO:0000256" key="4">
    <source>
        <dbReference type="ARBA" id="ARBA00022989"/>
    </source>
</evidence>
<keyword evidence="3 6" id="KW-0812">Transmembrane</keyword>
<gene>
    <name evidence="8" type="ORF">LZC94_45785</name>
</gene>
<evidence type="ECO:0000256" key="3">
    <source>
        <dbReference type="ARBA" id="ARBA00022692"/>
    </source>
</evidence>
<feature type="transmembrane region" description="Helical" evidence="6">
    <location>
        <begin position="205"/>
        <end position="224"/>
    </location>
</feature>
<accession>A0ABZ2LZU4</accession>
<feature type="transmembrane region" description="Helical" evidence="6">
    <location>
        <begin position="332"/>
        <end position="348"/>
    </location>
</feature>
<feature type="transmembrane region" description="Helical" evidence="6">
    <location>
        <begin position="143"/>
        <end position="162"/>
    </location>
</feature>
<reference evidence="8 9" key="1">
    <citation type="submission" date="2021-12" db="EMBL/GenBank/DDBJ databases">
        <title>Discovery of the Pendulisporaceae a myxobacterial family with distinct sporulation behavior and unique specialized metabolism.</title>
        <authorList>
            <person name="Garcia R."/>
            <person name="Popoff A."/>
            <person name="Bader C.D."/>
            <person name="Loehr J."/>
            <person name="Walesch S."/>
            <person name="Walt C."/>
            <person name="Boldt J."/>
            <person name="Bunk B."/>
            <person name="Haeckl F.J.F.P.J."/>
            <person name="Gunesch A.P."/>
            <person name="Birkelbach J."/>
            <person name="Nuebel U."/>
            <person name="Pietschmann T."/>
            <person name="Bach T."/>
            <person name="Mueller R."/>
        </authorList>
    </citation>
    <scope>NUCLEOTIDE SEQUENCE [LARGE SCALE GENOMIC DNA]</scope>
    <source>
        <strain evidence="8 9">MSr11954</strain>
    </source>
</reference>
<dbReference type="SUPFAM" id="SSF103473">
    <property type="entry name" value="MFS general substrate transporter"/>
    <property type="match status" value="1"/>
</dbReference>
<feature type="transmembrane region" description="Helical" evidence="6">
    <location>
        <begin position="298"/>
        <end position="320"/>
    </location>
</feature>
<comment type="subcellular location">
    <subcellularLocation>
        <location evidence="1">Membrane</location>
        <topology evidence="1">Multi-pass membrane protein</topology>
    </subcellularLocation>
</comment>
<organism evidence="8 9">
    <name type="scientific">Pendulispora albinea</name>
    <dbReference type="NCBI Taxonomy" id="2741071"/>
    <lineage>
        <taxon>Bacteria</taxon>
        <taxon>Pseudomonadati</taxon>
        <taxon>Myxococcota</taxon>
        <taxon>Myxococcia</taxon>
        <taxon>Myxococcales</taxon>
        <taxon>Sorangiineae</taxon>
        <taxon>Pendulisporaceae</taxon>
        <taxon>Pendulispora</taxon>
    </lineage>
</organism>
<feature type="transmembrane region" description="Helical" evidence="6">
    <location>
        <begin position="431"/>
        <end position="450"/>
    </location>
</feature>
<proteinExistence type="predicted"/>
<dbReference type="PANTHER" id="PTHR42718">
    <property type="entry name" value="MAJOR FACILITATOR SUPERFAMILY MULTIDRUG TRANSPORTER MFSC"/>
    <property type="match status" value="1"/>
</dbReference>
<evidence type="ECO:0000256" key="2">
    <source>
        <dbReference type="ARBA" id="ARBA00022448"/>
    </source>
</evidence>
<evidence type="ECO:0000256" key="6">
    <source>
        <dbReference type="SAM" id="Phobius"/>
    </source>
</evidence>
<keyword evidence="9" id="KW-1185">Reference proteome</keyword>
<dbReference type="InterPro" id="IPR011701">
    <property type="entry name" value="MFS"/>
</dbReference>
<feature type="transmembrane region" description="Helical" evidence="6">
    <location>
        <begin position="269"/>
        <end position="292"/>
    </location>
</feature>
<evidence type="ECO:0000313" key="8">
    <source>
        <dbReference type="EMBL" id="WXB15119.1"/>
    </source>
</evidence>
<feature type="transmembrane region" description="Helical" evidence="6">
    <location>
        <begin position="360"/>
        <end position="384"/>
    </location>
</feature>
<dbReference type="Gene3D" id="1.20.1250.20">
    <property type="entry name" value="MFS general substrate transporter like domains"/>
    <property type="match status" value="1"/>
</dbReference>
<sequence length="471" mass="47864">MSTNQRAVTWIVVATSFSFVVAQLDVTIVNVALPSIALELGSGVTALQWVVDGYTLAFAALLLSSGALGDRYGSKRAYQAGFLLFAAASAACGLAPGPGTLVAARVAQGAGAALLVPNSLALLNHATGHDPRLRARSVGQWTAAGAISIAAGPVVGSLLLAAFGWRSIFMVNLPLCALGMWLTAKHVPSAPASSQRRGLDPAGQVLAVVALAALTGAVIEWRPLGPAHPVVFGGLILAALGGAAFVWTESHTRDPMLPLRFFRAPNFSPAVVFGVMCNVTYYGTIFLLSLYLQQARGYSAVQAGVAFLPLTGGFFVSNLLSGRLVAHFGSRLPMVLGGAMGSVGYWLLSRLDAGSSYAAMLPAFVLIPAGMGLGVPAMTTATLASVDRQWSGTASAVLNAARQAGAAMGVAVFGSLVHGGGARIVSGLREASLISAVLLALAAVVARVGIAPPSAAATPVSAARRSGDRAA</sequence>
<name>A0ABZ2LZU4_9BACT</name>
<evidence type="ECO:0000259" key="7">
    <source>
        <dbReference type="PROSITE" id="PS50850"/>
    </source>
</evidence>
<dbReference type="Gene3D" id="1.20.1720.10">
    <property type="entry name" value="Multidrug resistance protein D"/>
    <property type="match status" value="1"/>
</dbReference>
<dbReference type="EMBL" id="CP089984">
    <property type="protein sequence ID" value="WXB15119.1"/>
    <property type="molecule type" value="Genomic_DNA"/>
</dbReference>
<feature type="transmembrane region" description="Helical" evidence="6">
    <location>
        <begin position="77"/>
        <end position="96"/>
    </location>
</feature>
<keyword evidence="2" id="KW-0813">Transport</keyword>
<dbReference type="Proteomes" id="UP001370348">
    <property type="component" value="Chromosome"/>
</dbReference>
<feature type="transmembrane region" description="Helical" evidence="6">
    <location>
        <begin position="405"/>
        <end position="425"/>
    </location>
</feature>
<dbReference type="PANTHER" id="PTHR42718:SF9">
    <property type="entry name" value="MAJOR FACILITATOR SUPERFAMILY MULTIDRUG TRANSPORTER MFSC"/>
    <property type="match status" value="1"/>
</dbReference>
<feature type="transmembrane region" description="Helical" evidence="6">
    <location>
        <begin position="168"/>
        <end position="184"/>
    </location>
</feature>
<protein>
    <submittedName>
        <fullName evidence="8">MFS transporter</fullName>
    </submittedName>
</protein>
<dbReference type="InterPro" id="IPR036259">
    <property type="entry name" value="MFS_trans_sf"/>
</dbReference>
<dbReference type="RefSeq" id="WP_394824744.1">
    <property type="nucleotide sequence ID" value="NZ_CP089984.1"/>
</dbReference>
<dbReference type="InterPro" id="IPR020846">
    <property type="entry name" value="MFS_dom"/>
</dbReference>
<evidence type="ECO:0000256" key="1">
    <source>
        <dbReference type="ARBA" id="ARBA00004141"/>
    </source>
</evidence>
<evidence type="ECO:0000313" key="9">
    <source>
        <dbReference type="Proteomes" id="UP001370348"/>
    </source>
</evidence>
<evidence type="ECO:0000256" key="5">
    <source>
        <dbReference type="ARBA" id="ARBA00023136"/>
    </source>
</evidence>
<feature type="transmembrane region" description="Helical" evidence="6">
    <location>
        <begin position="230"/>
        <end position="248"/>
    </location>
</feature>
<feature type="transmembrane region" description="Helical" evidence="6">
    <location>
        <begin position="46"/>
        <end position="65"/>
    </location>
</feature>
<keyword evidence="4 6" id="KW-1133">Transmembrane helix</keyword>
<dbReference type="Pfam" id="PF07690">
    <property type="entry name" value="MFS_1"/>
    <property type="match status" value="1"/>
</dbReference>